<dbReference type="Proteomes" id="UP000031465">
    <property type="component" value="Unassembled WGS sequence"/>
</dbReference>
<proteinExistence type="predicted"/>
<sequence>MACFLTFVLREETYVAFQRKIAFVFSVSKGIDNSFHNFK</sequence>
<organism evidence="1 2">
    <name type="scientific">Candidatus Protochlamydia amoebophila</name>
    <dbReference type="NCBI Taxonomy" id="362787"/>
    <lineage>
        <taxon>Bacteria</taxon>
        <taxon>Pseudomonadati</taxon>
        <taxon>Chlamydiota</taxon>
        <taxon>Chlamydiia</taxon>
        <taxon>Parachlamydiales</taxon>
        <taxon>Parachlamydiaceae</taxon>
        <taxon>Candidatus Protochlamydia</taxon>
    </lineage>
</organism>
<name>A0A0C1H753_9BACT</name>
<gene>
    <name evidence="1" type="ORF">DB44_BG00030</name>
</gene>
<evidence type="ECO:0000313" key="2">
    <source>
        <dbReference type="Proteomes" id="UP000031465"/>
    </source>
</evidence>
<dbReference type="AlphaFoldDB" id="A0A0C1H753"/>
<evidence type="ECO:0000313" key="1">
    <source>
        <dbReference type="EMBL" id="KIC73314.1"/>
    </source>
</evidence>
<comment type="caution">
    <text evidence="1">The sequence shown here is derived from an EMBL/GenBank/DDBJ whole genome shotgun (WGS) entry which is preliminary data.</text>
</comment>
<accession>A0A0C1H753</accession>
<protein>
    <submittedName>
        <fullName evidence="1">Uncharacterized protein</fullName>
    </submittedName>
</protein>
<reference evidence="1 2" key="1">
    <citation type="journal article" date="2014" name="Mol. Biol. Evol.">
        <title>Massive expansion of Ubiquitination-related gene families within the Chlamydiae.</title>
        <authorList>
            <person name="Domman D."/>
            <person name="Collingro A."/>
            <person name="Lagkouvardos I."/>
            <person name="Gehre L."/>
            <person name="Weinmaier T."/>
            <person name="Rattei T."/>
            <person name="Subtil A."/>
            <person name="Horn M."/>
        </authorList>
    </citation>
    <scope>NUCLEOTIDE SEQUENCE [LARGE SCALE GENOMIC DNA]</scope>
    <source>
        <strain evidence="1 2">EI2</strain>
    </source>
</reference>
<dbReference type="EMBL" id="JSAN01000030">
    <property type="protein sequence ID" value="KIC73314.1"/>
    <property type="molecule type" value="Genomic_DNA"/>
</dbReference>
<dbReference type="PATRIC" id="fig|362787.3.peg.416"/>